<dbReference type="RefSeq" id="WP_179829007.1">
    <property type="nucleotide sequence ID" value="NZ_JACCFS010000001.1"/>
</dbReference>
<feature type="region of interest" description="Disordered" evidence="2">
    <location>
        <begin position="124"/>
        <end position="148"/>
    </location>
</feature>
<name>A0A7Z0ETZ7_9ACTN</name>
<dbReference type="AlphaFoldDB" id="A0A7Z0ETZ7"/>
<evidence type="ECO:0000313" key="4">
    <source>
        <dbReference type="Proteomes" id="UP000572051"/>
    </source>
</evidence>
<dbReference type="EMBL" id="JACCFS010000001">
    <property type="protein sequence ID" value="NYJ37902.1"/>
    <property type="molecule type" value="Genomic_DNA"/>
</dbReference>
<keyword evidence="1" id="KW-0175">Coiled coil</keyword>
<proteinExistence type="predicted"/>
<evidence type="ECO:0000256" key="1">
    <source>
        <dbReference type="SAM" id="Coils"/>
    </source>
</evidence>
<protein>
    <recommendedName>
        <fullName evidence="5">Type VII secretion system-associated protein</fullName>
    </recommendedName>
</protein>
<accession>A0A7Z0ETZ7</accession>
<reference evidence="3 4" key="1">
    <citation type="submission" date="2020-07" db="EMBL/GenBank/DDBJ databases">
        <title>Sequencing the genomes of 1000 actinobacteria strains.</title>
        <authorList>
            <person name="Klenk H.-P."/>
        </authorList>
    </citation>
    <scope>NUCLEOTIDE SEQUENCE [LARGE SCALE GENOMIC DNA]</scope>
    <source>
        <strain evidence="3 4">DSM 44442</strain>
    </source>
</reference>
<evidence type="ECO:0008006" key="5">
    <source>
        <dbReference type="Google" id="ProtNLM"/>
    </source>
</evidence>
<gene>
    <name evidence="3" type="ORF">HNR10_005783</name>
</gene>
<comment type="caution">
    <text evidence="3">The sequence shown here is derived from an EMBL/GenBank/DDBJ whole genome shotgun (WGS) entry which is preliminary data.</text>
</comment>
<feature type="compositionally biased region" description="Acidic residues" evidence="2">
    <location>
        <begin position="136"/>
        <end position="148"/>
    </location>
</feature>
<dbReference type="Proteomes" id="UP000572051">
    <property type="component" value="Unassembled WGS sequence"/>
</dbReference>
<evidence type="ECO:0000313" key="3">
    <source>
        <dbReference type="EMBL" id="NYJ37902.1"/>
    </source>
</evidence>
<sequence length="148" mass="15889">MAESTEITFGYMRDFRDNKILPMLKELKKQKKVLDGYVDQGGSDSAVVNGIIAGNSNIFPGAAEFASTVNKNVRAMRDEIDALIDQFEELDSQLDKSTIRFEDAEDDAVLTAYQLAILIDSENAAGVGGASGNPDGDGDDSEDSSDGE</sequence>
<evidence type="ECO:0000256" key="2">
    <source>
        <dbReference type="SAM" id="MobiDB-lite"/>
    </source>
</evidence>
<feature type="coiled-coil region" evidence="1">
    <location>
        <begin position="66"/>
        <end position="107"/>
    </location>
</feature>
<organism evidence="3 4">
    <name type="scientific">Nocardiopsis aegyptia</name>
    <dbReference type="NCBI Taxonomy" id="220378"/>
    <lineage>
        <taxon>Bacteria</taxon>
        <taxon>Bacillati</taxon>
        <taxon>Actinomycetota</taxon>
        <taxon>Actinomycetes</taxon>
        <taxon>Streptosporangiales</taxon>
        <taxon>Nocardiopsidaceae</taxon>
        <taxon>Nocardiopsis</taxon>
    </lineage>
</organism>
<keyword evidence="4" id="KW-1185">Reference proteome</keyword>